<reference evidence="6 9" key="5">
    <citation type="submission" date="2020-02" db="EMBL/GenBank/DDBJ databases">
        <title>Newly sequenced genome of strain CSTR1 showed variability in Candidatus Kuenenia stuttgartiensis genomes.</title>
        <authorList>
            <person name="Ding C."/>
            <person name="Adrian L."/>
        </authorList>
    </citation>
    <scope>NUCLEOTIDE SEQUENCE [LARGE SCALE GENOMIC DNA]</scope>
    <source>
        <strain evidence="6 9">CSTR1</strain>
    </source>
</reference>
<feature type="transmembrane region" description="Helical" evidence="4">
    <location>
        <begin position="123"/>
        <end position="144"/>
    </location>
</feature>
<dbReference type="OrthoDB" id="9797765at2"/>
<feature type="repeat" description="TPR" evidence="3">
    <location>
        <begin position="602"/>
        <end position="635"/>
    </location>
</feature>
<evidence type="ECO:0000256" key="4">
    <source>
        <dbReference type="SAM" id="Phobius"/>
    </source>
</evidence>
<dbReference type="Gene3D" id="1.25.40.10">
    <property type="entry name" value="Tetratricopeptide repeat domain"/>
    <property type="match status" value="3"/>
</dbReference>
<gene>
    <name evidence="6" type="ORF">KsCSTR_48520</name>
    <name evidence="7" type="ORF">KSMBR1_2231</name>
    <name evidence="5" type="ORF">kustc0548</name>
</gene>
<evidence type="ECO:0000256" key="3">
    <source>
        <dbReference type="PROSITE-ProRule" id="PRU00339"/>
    </source>
</evidence>
<accession>Q1PVN6</accession>
<dbReference type="RefSeq" id="WP_099325410.1">
    <property type="nucleotide sequence ID" value="NZ_CP049055.1"/>
</dbReference>
<dbReference type="InterPro" id="IPR019734">
    <property type="entry name" value="TPR_rpt"/>
</dbReference>
<dbReference type="PANTHER" id="PTHR44227">
    <property type="match status" value="1"/>
</dbReference>
<feature type="transmembrane region" description="Helical" evidence="4">
    <location>
        <begin position="331"/>
        <end position="349"/>
    </location>
</feature>
<organism evidence="5">
    <name type="scientific">Kuenenia stuttgartiensis</name>
    <dbReference type="NCBI Taxonomy" id="174633"/>
    <lineage>
        <taxon>Bacteria</taxon>
        <taxon>Pseudomonadati</taxon>
        <taxon>Planctomycetota</taxon>
        <taxon>Candidatus Brocadiia</taxon>
        <taxon>Candidatus Brocadiales</taxon>
        <taxon>Candidatus Brocadiaceae</taxon>
        <taxon>Candidatus Kuenenia</taxon>
    </lineage>
</organism>
<dbReference type="PROSITE" id="PS50293">
    <property type="entry name" value="TPR_REGION"/>
    <property type="match status" value="2"/>
</dbReference>
<name>Q1PVN6_KUEST</name>
<dbReference type="EMBL" id="LT934425">
    <property type="protein sequence ID" value="SOH04727.1"/>
    <property type="molecule type" value="Genomic_DNA"/>
</dbReference>
<reference evidence="7" key="4">
    <citation type="submission" date="2017-10" db="EMBL/GenBank/DDBJ databases">
        <authorList>
            <person name="Banno H."/>
            <person name="Chua N.-H."/>
        </authorList>
    </citation>
    <scope>NUCLEOTIDE SEQUENCE [LARGE SCALE GENOMIC DNA]</scope>
    <source>
        <strain evidence="7">Kuenenia_mbr1_ru-nijmegen</strain>
    </source>
</reference>
<evidence type="ECO:0000313" key="6">
    <source>
        <dbReference type="EMBL" id="QII14229.1"/>
    </source>
</evidence>
<feature type="repeat" description="TPR" evidence="3">
    <location>
        <begin position="466"/>
        <end position="499"/>
    </location>
</feature>
<feature type="transmembrane region" description="Helical" evidence="4">
    <location>
        <begin position="231"/>
        <end position="249"/>
    </location>
</feature>
<evidence type="ECO:0000256" key="1">
    <source>
        <dbReference type="ARBA" id="ARBA00022737"/>
    </source>
</evidence>
<proteinExistence type="predicted"/>
<keyword evidence="4" id="KW-0812">Transmembrane</keyword>
<feature type="repeat" description="TPR" evidence="3">
    <location>
        <begin position="568"/>
        <end position="601"/>
    </location>
</feature>
<protein>
    <submittedName>
        <fullName evidence="6">Putative membrane protein</fullName>
    </submittedName>
</protein>
<evidence type="ECO:0000313" key="8">
    <source>
        <dbReference type="Proteomes" id="UP000221734"/>
    </source>
</evidence>
<keyword evidence="2 3" id="KW-0802">TPR repeat</keyword>
<feature type="repeat" description="TPR" evidence="3">
    <location>
        <begin position="500"/>
        <end position="533"/>
    </location>
</feature>
<feature type="transmembrane region" description="Helical" evidence="4">
    <location>
        <begin position="261"/>
        <end position="278"/>
    </location>
</feature>
<keyword evidence="4" id="KW-1133">Transmembrane helix</keyword>
<reference evidence="8" key="3">
    <citation type="submission" date="2017-10" db="EMBL/GenBank/DDBJ databases">
        <authorList>
            <person name="Frank J."/>
        </authorList>
    </citation>
    <scope>NUCLEOTIDE SEQUENCE [LARGE SCALE GENOMIC DNA]</scope>
</reference>
<dbReference type="EMBL" id="CT573073">
    <property type="protein sequence ID" value="CAJ71293.1"/>
    <property type="molecule type" value="Genomic_DNA"/>
</dbReference>
<feature type="transmembrane region" description="Helical" evidence="4">
    <location>
        <begin position="150"/>
        <end position="168"/>
    </location>
</feature>
<evidence type="ECO:0000313" key="9">
    <source>
        <dbReference type="Proteomes" id="UP000501926"/>
    </source>
</evidence>
<evidence type="ECO:0000313" key="7">
    <source>
        <dbReference type="EMBL" id="SOH04727.1"/>
    </source>
</evidence>
<feature type="transmembrane region" description="Helical" evidence="4">
    <location>
        <begin position="299"/>
        <end position="319"/>
    </location>
</feature>
<feature type="repeat" description="TPR" evidence="3">
    <location>
        <begin position="534"/>
        <end position="567"/>
    </location>
</feature>
<feature type="transmembrane region" description="Helical" evidence="4">
    <location>
        <begin position="93"/>
        <end position="114"/>
    </location>
</feature>
<dbReference type="AlphaFoldDB" id="Q1PVN6"/>
<feature type="transmembrane region" description="Helical" evidence="4">
    <location>
        <begin position="390"/>
        <end position="408"/>
    </location>
</feature>
<keyword evidence="1" id="KW-0677">Repeat</keyword>
<evidence type="ECO:0000256" key="2">
    <source>
        <dbReference type="ARBA" id="ARBA00022803"/>
    </source>
</evidence>
<dbReference type="InterPro" id="IPR052346">
    <property type="entry name" value="O-mannosyl-transferase_TMTC"/>
</dbReference>
<dbReference type="PROSITE" id="PS50005">
    <property type="entry name" value="TPR"/>
    <property type="match status" value="6"/>
</dbReference>
<dbReference type="Proteomes" id="UP000221734">
    <property type="component" value="Chromosome Kuenenia_stuttgartiensis_MBR1"/>
</dbReference>
<dbReference type="InterPro" id="IPR011990">
    <property type="entry name" value="TPR-like_helical_dom_sf"/>
</dbReference>
<dbReference type="KEGG" id="kst:KSMBR1_2231"/>
<dbReference type="Proteomes" id="UP000501926">
    <property type="component" value="Chromosome"/>
</dbReference>
<evidence type="ECO:0000313" key="5">
    <source>
        <dbReference type="EMBL" id="CAJ71293.1"/>
    </source>
</evidence>
<feature type="transmembrane region" description="Helical" evidence="4">
    <location>
        <begin position="12"/>
        <end position="31"/>
    </location>
</feature>
<dbReference type="SUPFAM" id="SSF48452">
    <property type="entry name" value="TPR-like"/>
    <property type="match status" value="1"/>
</dbReference>
<feature type="repeat" description="TPR" evidence="3">
    <location>
        <begin position="432"/>
        <end position="465"/>
    </location>
</feature>
<keyword evidence="8" id="KW-1185">Reference proteome</keyword>
<feature type="transmembrane region" description="Helical" evidence="4">
    <location>
        <begin position="202"/>
        <end position="219"/>
    </location>
</feature>
<reference evidence="5" key="2">
    <citation type="submission" date="2006-01" db="EMBL/GenBank/DDBJ databases">
        <authorList>
            <person name="Genoscope"/>
        </authorList>
    </citation>
    <scope>NUCLEOTIDE SEQUENCE</scope>
</reference>
<dbReference type="PANTHER" id="PTHR44227:SF3">
    <property type="entry name" value="PROTEIN O-MANNOSYL-TRANSFERASE TMTC4"/>
    <property type="match status" value="1"/>
</dbReference>
<dbReference type="SMART" id="SM00028">
    <property type="entry name" value="TPR"/>
    <property type="match status" value="7"/>
</dbReference>
<reference evidence="5" key="1">
    <citation type="journal article" date="2006" name="Nature">
        <title>Deciphering the evolution and metabolism of an anammox bacterium from a community genome.</title>
        <authorList>
            <person name="Strous M."/>
            <person name="Pelletier E."/>
            <person name="Mangenot S."/>
            <person name="Rattei T."/>
            <person name="Lehner A."/>
            <person name="Taylor M.W."/>
            <person name="Horn M."/>
            <person name="Daims H."/>
            <person name="Bartol-Mavel D."/>
            <person name="Wincker P."/>
            <person name="Barbe V."/>
            <person name="Fonknechten N."/>
            <person name="Vallenet D."/>
            <person name="Segurens B."/>
            <person name="Schenowitz-Truong C."/>
            <person name="Medigue C."/>
            <person name="Collingro A."/>
            <person name="Snel B."/>
            <person name="Dutilh B.E."/>
            <person name="OpDenCamp H.J.M."/>
            <person name="vanDerDrift C."/>
            <person name="Cirpus I."/>
            <person name="vanDePas-Schoonen K.T."/>
            <person name="Harhangi H.R."/>
            <person name="vanNiftrik L."/>
            <person name="Schmid M."/>
            <person name="Keltjens J."/>
            <person name="vanDeVossenberg J."/>
            <person name="Kartal B."/>
            <person name="Meier H."/>
            <person name="Frishman D."/>
            <person name="Huynen M.A."/>
            <person name="Mewes H."/>
            <person name="Weissenbach J."/>
            <person name="Jetten M.S.M."/>
            <person name="Wagner M."/>
            <person name="LePaslier D."/>
        </authorList>
    </citation>
    <scope>NUCLEOTIDE SEQUENCE</scope>
</reference>
<sequence>MFIKSNSKRTSLFSCILVLIPVFSLLLYINATHGKFVYDDFKVIVDNGFIKDWKYFPALFSADYFIISGEMSYRPFVTFSYFVDYSLWQLNPFGFHLTNVLLHAVNTTLFYLFFRQVIKNKKILWLSTLFFITHPILTETVNAIGYREDLLSATFMLISLICFVKSDTLLFESNGEKRRFIMYYCLSLLTYFLALFSKEMAITLPAILFLFVIFSGQGMRQGILRRLKGIYIGYFAVSLFYIVIRFVVLRNPAVQAEYQPGGFWLNIFTMLKVLASYIKASFFPFNLNADYVVPLVKSSLEWSGILSVLFLCAVFVILAKLCKVRHFFACWMAWFFITLLPVMNIVPIGNIMAERYLYLPVMGFCVVKGILIYRITDTTLSSRAIPLRKVVQLVIIIFMVGSNGFSIIRKNGDWRDEFSLWTKTLVRSPQSHRAHCNLGNVYLEKGNIERAQKEYQAALLCNAEDASIHSNLGIVYTKQGLEQKAEAEYIEAIRLDRYYAQPHNNLGNIYYNRGQLDKAKEEYLEALRIKPDYSHAHNGLGSVYNSMEKLDEALEEFRESLLYDSKYILAINNVGVNYAKRGKMHDAIEYFEKAVALNQNQPQSYYNLGFAYENLEEGERAVQAYRRAVQLDPDNFNALLALGNLCYRMGMADDAINVFQHMIVRYPGEVNAYKRLVFLYLVNKRDAEKSKSYLLELLKIDPGQAAREDMKQVIEYFKLSGE</sequence>
<keyword evidence="4" id="KW-0472">Membrane</keyword>
<feature type="transmembrane region" description="Helical" evidence="4">
    <location>
        <begin position="356"/>
        <end position="375"/>
    </location>
</feature>
<dbReference type="EMBL" id="CP049055">
    <property type="protein sequence ID" value="QII14229.1"/>
    <property type="molecule type" value="Genomic_DNA"/>
</dbReference>
<dbReference type="Pfam" id="PF13414">
    <property type="entry name" value="TPR_11"/>
    <property type="match status" value="4"/>
</dbReference>